<comment type="caution">
    <text evidence="1">The sequence shown here is derived from an EMBL/GenBank/DDBJ whole genome shotgun (WGS) entry which is preliminary data.</text>
</comment>
<keyword evidence="2" id="KW-1185">Reference proteome</keyword>
<dbReference type="Proteomes" id="UP000828390">
    <property type="component" value="Unassembled WGS sequence"/>
</dbReference>
<organism evidence="1 2">
    <name type="scientific">Dreissena polymorpha</name>
    <name type="common">Zebra mussel</name>
    <name type="synonym">Mytilus polymorpha</name>
    <dbReference type="NCBI Taxonomy" id="45954"/>
    <lineage>
        <taxon>Eukaryota</taxon>
        <taxon>Metazoa</taxon>
        <taxon>Spiralia</taxon>
        <taxon>Lophotrochozoa</taxon>
        <taxon>Mollusca</taxon>
        <taxon>Bivalvia</taxon>
        <taxon>Autobranchia</taxon>
        <taxon>Heteroconchia</taxon>
        <taxon>Euheterodonta</taxon>
        <taxon>Imparidentia</taxon>
        <taxon>Neoheterodontei</taxon>
        <taxon>Myida</taxon>
        <taxon>Dreissenoidea</taxon>
        <taxon>Dreissenidae</taxon>
        <taxon>Dreissena</taxon>
    </lineage>
</organism>
<dbReference type="AlphaFoldDB" id="A0A9D4GYE9"/>
<evidence type="ECO:0000313" key="2">
    <source>
        <dbReference type="Proteomes" id="UP000828390"/>
    </source>
</evidence>
<name>A0A9D4GYE9_DREPO</name>
<proteinExistence type="predicted"/>
<sequence>MEGYVTVIKGQRGIEFDTIEGCDAGTLATEAGVTEVNATVSKGQHDTEFVTMEGRVAVTLATEAGVTAVNATVIKGQQDIELVTMEGRDAVTFATEAGLTEVNATVVRGQQDIVFITMEGNDSVTSATEAGVTELSNQAKTLKADLTKDIMGIKTQKDDEDYALQRKGKQSINMQAVCISNCVIIEPQMHTILLIVWARYIKL</sequence>
<gene>
    <name evidence="1" type="ORF">DPMN_127124</name>
</gene>
<reference evidence="1" key="2">
    <citation type="submission" date="2020-11" db="EMBL/GenBank/DDBJ databases">
        <authorList>
            <person name="McCartney M.A."/>
            <person name="Auch B."/>
            <person name="Kono T."/>
            <person name="Mallez S."/>
            <person name="Becker A."/>
            <person name="Gohl D.M."/>
            <person name="Silverstein K.A.T."/>
            <person name="Koren S."/>
            <person name="Bechman K.B."/>
            <person name="Herman A."/>
            <person name="Abrahante J.E."/>
            <person name="Garbe J."/>
        </authorList>
    </citation>
    <scope>NUCLEOTIDE SEQUENCE</scope>
    <source>
        <strain evidence="1">Duluth1</strain>
        <tissue evidence="1">Whole animal</tissue>
    </source>
</reference>
<reference evidence="1" key="1">
    <citation type="journal article" date="2019" name="bioRxiv">
        <title>The Genome of the Zebra Mussel, Dreissena polymorpha: A Resource for Invasive Species Research.</title>
        <authorList>
            <person name="McCartney M.A."/>
            <person name="Auch B."/>
            <person name="Kono T."/>
            <person name="Mallez S."/>
            <person name="Zhang Y."/>
            <person name="Obille A."/>
            <person name="Becker A."/>
            <person name="Abrahante J.E."/>
            <person name="Garbe J."/>
            <person name="Badalamenti J.P."/>
            <person name="Herman A."/>
            <person name="Mangelson H."/>
            <person name="Liachko I."/>
            <person name="Sullivan S."/>
            <person name="Sone E.D."/>
            <person name="Koren S."/>
            <person name="Silverstein K.A.T."/>
            <person name="Beckman K.B."/>
            <person name="Gohl D.M."/>
        </authorList>
    </citation>
    <scope>NUCLEOTIDE SEQUENCE</scope>
    <source>
        <strain evidence="1">Duluth1</strain>
        <tissue evidence="1">Whole animal</tissue>
    </source>
</reference>
<protein>
    <submittedName>
        <fullName evidence="1">Uncharacterized protein</fullName>
    </submittedName>
</protein>
<accession>A0A9D4GYE9</accession>
<evidence type="ECO:0000313" key="1">
    <source>
        <dbReference type="EMBL" id="KAH3825250.1"/>
    </source>
</evidence>
<dbReference type="EMBL" id="JAIWYP010000005">
    <property type="protein sequence ID" value="KAH3825250.1"/>
    <property type="molecule type" value="Genomic_DNA"/>
</dbReference>